<evidence type="ECO:0000259" key="1">
    <source>
        <dbReference type="Pfam" id="PF10433"/>
    </source>
</evidence>
<gene>
    <name evidence="3" type="ORF">DEBURN_LOCUS1683</name>
</gene>
<comment type="caution">
    <text evidence="3">The sequence shown here is derived from an EMBL/GenBank/DDBJ whole genome shotgun (WGS) entry which is preliminary data.</text>
</comment>
<feature type="domain" description="RSE1/DDB1/CPSF1 first beta-propeller" evidence="1">
    <location>
        <begin position="14"/>
        <end position="133"/>
    </location>
</feature>
<evidence type="ECO:0000313" key="4">
    <source>
        <dbReference type="Proteomes" id="UP000789706"/>
    </source>
</evidence>
<keyword evidence="4" id="KW-1185">Reference proteome</keyword>
<evidence type="ECO:0000259" key="2">
    <source>
        <dbReference type="Pfam" id="PF23726"/>
    </source>
</evidence>
<dbReference type="SUPFAM" id="SSF50978">
    <property type="entry name" value="WD40 repeat-like"/>
    <property type="match status" value="1"/>
</dbReference>
<dbReference type="Pfam" id="PF23726">
    <property type="entry name" value="Beta-prop_RSE1_2nd"/>
    <property type="match status" value="1"/>
</dbReference>
<protein>
    <submittedName>
        <fullName evidence="3">9172_t:CDS:1</fullName>
    </submittedName>
</protein>
<name>A0A9N8YSC1_9GLOM</name>
<dbReference type="AlphaFoldDB" id="A0A9N8YSC1"/>
<dbReference type="InterPro" id="IPR018846">
    <property type="entry name" value="Beta-prop_RSE1/DDB1/CPSF1_1st"/>
</dbReference>
<sequence length="642" mass="72672">MYHYVVNVHKSSTVSSAVKGHWSSPTETNLLINKVNRIDVYTLVEGGLRYFMEIPINGRIAGMHFYRGPVLFTERLDYVVMSWCAKRKRILTEEQGTLKHDTYKFYPNRELLHLTIIDPYYRVVGMHVYSGILADGIKNISVKAYPLYTKEIGNEIWSLDDLDESTQIIRAVPSGGFLLVSARRISLYDEDHGSRWLIGNGFGTLQLLVLPKDEPMYTYISVPTSILYLDNGIVFIGSHFGDSQIIKLRSEPNEQGFYLDEVERFSNLAPIHDFCVLKTERPGQSQVITCSGGLRDGTLRIIRNGVGITVHGETRMTGLTGIWALRPSYDSEYDDILIISFINETRIMKLIDDEFHEVDNYADIDKSHETLATCNVAGNLIVTRNSIRLIDMKTKKLCSKWNITKNNTITVADVSCLTIHPSDPSNPEKSIFAVVGLWSDKLINVLNLPSLTIIQMQKLFNTSVPRSVMLETFEGILYLLIGFGDGQVDFFILNQVNANISGPHRTFTIGNQQVILCSFKANGIKYVFAASDKPAIIYSKNYQLLCSNVNTKNVTYVRSFKTPAMPSSLIIIHNTGFKISSIDDIHKLHITSIPLNEMPRRICHQESSNMLAISTIKSVFDELKNCEIHLCYFKILDDQTFE</sequence>
<dbReference type="InterPro" id="IPR058543">
    <property type="entry name" value="Beta-prop_RSE1/DDB1/CPSF1_2nd"/>
</dbReference>
<feature type="domain" description="RSE1/DDB1/CPSF1 first beta-propeller" evidence="1">
    <location>
        <begin position="187"/>
        <end position="254"/>
    </location>
</feature>
<evidence type="ECO:0000313" key="3">
    <source>
        <dbReference type="EMBL" id="CAG8444298.1"/>
    </source>
</evidence>
<dbReference type="InterPro" id="IPR015943">
    <property type="entry name" value="WD40/YVTN_repeat-like_dom_sf"/>
</dbReference>
<dbReference type="Pfam" id="PF10433">
    <property type="entry name" value="Beta-prop_RSE1_1st"/>
    <property type="match status" value="2"/>
</dbReference>
<dbReference type="InterPro" id="IPR050358">
    <property type="entry name" value="RSE1/DDB1/CFT1"/>
</dbReference>
<dbReference type="EMBL" id="CAJVPK010000079">
    <property type="protein sequence ID" value="CAG8444298.1"/>
    <property type="molecule type" value="Genomic_DNA"/>
</dbReference>
<proteinExistence type="predicted"/>
<dbReference type="InterPro" id="IPR036322">
    <property type="entry name" value="WD40_repeat_dom_sf"/>
</dbReference>
<organism evidence="3 4">
    <name type="scientific">Diversispora eburnea</name>
    <dbReference type="NCBI Taxonomy" id="1213867"/>
    <lineage>
        <taxon>Eukaryota</taxon>
        <taxon>Fungi</taxon>
        <taxon>Fungi incertae sedis</taxon>
        <taxon>Mucoromycota</taxon>
        <taxon>Glomeromycotina</taxon>
        <taxon>Glomeromycetes</taxon>
        <taxon>Diversisporales</taxon>
        <taxon>Diversisporaceae</taxon>
        <taxon>Diversispora</taxon>
    </lineage>
</organism>
<dbReference type="Proteomes" id="UP000789706">
    <property type="component" value="Unassembled WGS sequence"/>
</dbReference>
<feature type="non-terminal residue" evidence="3">
    <location>
        <position position="642"/>
    </location>
</feature>
<feature type="domain" description="RSE1/DDB1/CPSF1 second beta-propeller" evidence="2">
    <location>
        <begin position="413"/>
        <end position="581"/>
    </location>
</feature>
<accession>A0A9N8YSC1</accession>
<reference evidence="3" key="1">
    <citation type="submission" date="2021-06" db="EMBL/GenBank/DDBJ databases">
        <authorList>
            <person name="Kallberg Y."/>
            <person name="Tangrot J."/>
            <person name="Rosling A."/>
        </authorList>
    </citation>
    <scope>NUCLEOTIDE SEQUENCE</scope>
    <source>
        <strain evidence="3">AZ414A</strain>
    </source>
</reference>
<dbReference type="PANTHER" id="PTHR10644">
    <property type="entry name" value="DNA REPAIR/RNA PROCESSING CPSF FAMILY"/>
    <property type="match status" value="1"/>
</dbReference>
<dbReference type="OrthoDB" id="433457at2759"/>
<dbReference type="Gene3D" id="2.130.10.10">
    <property type="entry name" value="YVTN repeat-like/Quinoprotein amine dehydrogenase"/>
    <property type="match status" value="4"/>
</dbReference>